<gene>
    <name evidence="1" type="ORF">IPJ89_05355</name>
</gene>
<evidence type="ECO:0008006" key="2">
    <source>
        <dbReference type="Google" id="ProtNLM"/>
    </source>
</evidence>
<dbReference type="AlphaFoldDB" id="A0A7T9I1P1"/>
<accession>A0A7T9I1P1</accession>
<proteinExistence type="predicted"/>
<evidence type="ECO:0000313" key="1">
    <source>
        <dbReference type="EMBL" id="QQR92543.1"/>
    </source>
</evidence>
<organism evidence="1">
    <name type="scientific">Candidatus Iainarchaeum sp</name>
    <dbReference type="NCBI Taxonomy" id="3101447"/>
    <lineage>
        <taxon>Archaea</taxon>
        <taxon>Candidatus Iainarchaeota</taxon>
        <taxon>Candidatus Iainarchaeia</taxon>
        <taxon>Candidatus Iainarchaeales</taxon>
        <taxon>Candidatus Iainarchaeaceae</taxon>
        <taxon>Candidatus Iainarchaeum</taxon>
    </lineage>
</organism>
<reference evidence="1" key="1">
    <citation type="submission" date="2020-11" db="EMBL/GenBank/DDBJ databases">
        <title>Connecting structure to function with the recovery of over 1000 high-quality activated sludge metagenome-assembled genomes encoding full-length rRNA genes using long-read sequencing.</title>
        <authorList>
            <person name="Singleton C.M."/>
            <person name="Petriglieri F."/>
            <person name="Kristensen J.M."/>
            <person name="Kirkegaard R.H."/>
            <person name="Michaelsen T.Y."/>
            <person name="Andersen M.H."/>
            <person name="Karst S.M."/>
            <person name="Dueholm M.S."/>
            <person name="Nielsen P.H."/>
            <person name="Albertsen M."/>
        </authorList>
    </citation>
    <scope>NUCLEOTIDE SEQUENCE</scope>
    <source>
        <strain evidence="1">Fred_18-Q3-R57-64_BAT3C.431</strain>
    </source>
</reference>
<sequence>MVLRNVSSLLRKVTRKVLDVDNESPPHDQMDLLNNFLARHKWELNTSSLQDLIQGMKKKHLVDSICICSPNGSIVISTDENDFSEALIGSALFNYIKNELPESETVLIKDKDNWFMVFPYNAKIYIIRAGADLTTIELRALAREVESFLKAHGE</sequence>
<name>A0A7T9I1P1_9ARCH</name>
<dbReference type="Proteomes" id="UP000596004">
    <property type="component" value="Chromosome"/>
</dbReference>
<dbReference type="EMBL" id="CP064981">
    <property type="protein sequence ID" value="QQR92543.1"/>
    <property type="molecule type" value="Genomic_DNA"/>
</dbReference>
<protein>
    <recommendedName>
        <fullName evidence="2">Roadblock/LAMTOR2 domain-containing protein</fullName>
    </recommendedName>
</protein>